<keyword evidence="12" id="KW-1185">Reference proteome</keyword>
<keyword evidence="5" id="KW-0521">NADP</keyword>
<comment type="function">
    <text evidence="1">The transhydrogenation between NADH and NADP is coupled to respiration and ATP hydrolysis and functions as a proton pump across the membrane.</text>
</comment>
<evidence type="ECO:0000256" key="4">
    <source>
        <dbReference type="ARBA" id="ARBA00022741"/>
    </source>
</evidence>
<dbReference type="InterPro" id="IPR007698">
    <property type="entry name" value="AlaDH/PNT_NAD(H)-bd"/>
</dbReference>
<dbReference type="EMBL" id="WJHE01000209">
    <property type="protein sequence ID" value="MST32083.1"/>
    <property type="molecule type" value="Genomic_DNA"/>
</dbReference>
<evidence type="ECO:0000256" key="7">
    <source>
        <dbReference type="ARBA" id="ARBA00023027"/>
    </source>
</evidence>
<protein>
    <recommendedName>
        <fullName evidence="3">proton-translocating NAD(P)(+) transhydrogenase</fullName>
        <ecNumber evidence="3">7.1.1.1</ecNumber>
    </recommendedName>
</protein>
<reference evidence="11 12" key="1">
    <citation type="submission" date="2019-11" db="EMBL/GenBank/DDBJ databases">
        <title>Acidiferrimicrobium australis gen. nov., sp. nov., an acidophilic and obligately heterotrophic, member of the Actinobacteria that catalyses dissimilatory oxido- reduction of iron isolated from metal-rich acidic water in Chile.</title>
        <authorList>
            <person name="Gonzalez D."/>
            <person name="Huber K."/>
            <person name="Hedrich S."/>
            <person name="Rojas-Villalobos C."/>
            <person name="Quatrini R."/>
            <person name="Dinamarca M.A."/>
            <person name="Schwarz A."/>
            <person name="Canales C."/>
            <person name="Nancucheo I."/>
        </authorList>
    </citation>
    <scope>NUCLEOTIDE SEQUENCE [LARGE SCALE GENOMIC DNA]</scope>
    <source>
        <strain evidence="11 12">USS-CCA1</strain>
    </source>
</reference>
<feature type="domain" description="Alanine dehydrogenase/pyridine nucleotide transhydrogenase NAD(H)-binding" evidence="9">
    <location>
        <begin position="152"/>
        <end position="318"/>
    </location>
</feature>
<dbReference type="InterPro" id="IPR036291">
    <property type="entry name" value="NAD(P)-bd_dom_sf"/>
</dbReference>
<dbReference type="InterPro" id="IPR008143">
    <property type="entry name" value="Ala_DH/PNT_CS2"/>
</dbReference>
<accession>A0ABW9QRG0</accession>
<dbReference type="Pfam" id="PF05222">
    <property type="entry name" value="AlaDh_PNT_N"/>
    <property type="match status" value="1"/>
</dbReference>
<comment type="caution">
    <text evidence="11">The sequence shown here is derived from an EMBL/GenBank/DDBJ whole genome shotgun (WGS) entry which is preliminary data.</text>
</comment>
<evidence type="ECO:0000256" key="6">
    <source>
        <dbReference type="ARBA" id="ARBA00022967"/>
    </source>
</evidence>
<dbReference type="SMART" id="SM01002">
    <property type="entry name" value="AlaDh_PNT_C"/>
    <property type="match status" value="1"/>
</dbReference>
<gene>
    <name evidence="11" type="ORF">GHK86_04995</name>
</gene>
<dbReference type="PANTHER" id="PTHR10160:SF19">
    <property type="entry name" value="PROTON-TRANSLOCATING NAD(P)(+) TRANSHYDROGENASE"/>
    <property type="match status" value="1"/>
</dbReference>
<comment type="similarity">
    <text evidence="2">Belongs to the AlaDH/PNT family.</text>
</comment>
<dbReference type="Pfam" id="PF01262">
    <property type="entry name" value="AlaDh_PNT_C"/>
    <property type="match status" value="1"/>
</dbReference>
<feature type="domain" description="Alanine dehydrogenase/pyridine nucleotide transhydrogenase N-terminal" evidence="10">
    <location>
        <begin position="11"/>
        <end position="143"/>
    </location>
</feature>
<proteinExistence type="inferred from homology"/>
<keyword evidence="6" id="KW-1278">Translocase</keyword>
<name>A0ABW9QRG0_9ACTN</name>
<dbReference type="PROSITE" id="PS00837">
    <property type="entry name" value="ALADH_PNT_2"/>
    <property type="match status" value="1"/>
</dbReference>
<evidence type="ECO:0000313" key="11">
    <source>
        <dbReference type="EMBL" id="MST32083.1"/>
    </source>
</evidence>
<dbReference type="CDD" id="cd05304">
    <property type="entry name" value="Rubrum_tdh"/>
    <property type="match status" value="1"/>
</dbReference>
<evidence type="ECO:0000259" key="9">
    <source>
        <dbReference type="SMART" id="SM01002"/>
    </source>
</evidence>
<dbReference type="SUPFAM" id="SSF52283">
    <property type="entry name" value="Formate/glycerate dehydrogenase catalytic domain-like"/>
    <property type="match status" value="1"/>
</dbReference>
<organism evidence="11 12">
    <name type="scientific">Acidiferrimicrobium australe</name>
    <dbReference type="NCBI Taxonomy" id="2664430"/>
    <lineage>
        <taxon>Bacteria</taxon>
        <taxon>Bacillati</taxon>
        <taxon>Actinomycetota</taxon>
        <taxon>Acidimicrobiia</taxon>
        <taxon>Acidimicrobiales</taxon>
        <taxon>Acidimicrobiaceae</taxon>
        <taxon>Acidiferrimicrobium</taxon>
    </lineage>
</organism>
<evidence type="ECO:0000256" key="5">
    <source>
        <dbReference type="ARBA" id="ARBA00022857"/>
    </source>
</evidence>
<sequence length="389" mass="38753">MGVDAVTVRVVVAREAAAGERRVALTPDVVGRLQAAGLDLVVEAGAGVAAGFPDADYEKAGATVVPAGSGLGHAEVLAAVGLPDVSGLRAGQVVVGLLQPLLRPQLMEELAGRGVTVVSLDGLPRTLSRAQSMDALSSQANAAGYKAVLVATEHFARYLPLLITAAGTSKPAEVLVLGAGVAGLQAIGTARRLGAVVRAYDVRPAAKGEVQSLGAQFVELTSVGPAAGEGGYARALSAEEQAAQQAELAGHIARHDIVITTAQVPGRRPPELVTADAVAAMRPGSVLVDMGASELGGNVAGSRPGEVVVTPGGVTIVGAGDLASRLATSASAAYARNLTALLGHLVADGELHVDLDDEITAGVVVAHGGAVVHPATAALLHPQPSEASS</sequence>
<dbReference type="PANTHER" id="PTHR10160">
    <property type="entry name" value="NAD(P) TRANSHYDROGENASE"/>
    <property type="match status" value="1"/>
</dbReference>
<evidence type="ECO:0000256" key="8">
    <source>
        <dbReference type="ARBA" id="ARBA00048202"/>
    </source>
</evidence>
<comment type="catalytic activity">
    <reaction evidence="8">
        <text>NAD(+) + NADPH + H(+)(in) = NADH + NADP(+) + H(+)(out)</text>
        <dbReference type="Rhea" id="RHEA:47992"/>
        <dbReference type="ChEBI" id="CHEBI:15378"/>
        <dbReference type="ChEBI" id="CHEBI:57540"/>
        <dbReference type="ChEBI" id="CHEBI:57783"/>
        <dbReference type="ChEBI" id="CHEBI:57945"/>
        <dbReference type="ChEBI" id="CHEBI:58349"/>
        <dbReference type="EC" id="7.1.1.1"/>
    </reaction>
</comment>
<keyword evidence="4" id="KW-0547">Nucleotide-binding</keyword>
<dbReference type="SMART" id="SM01003">
    <property type="entry name" value="AlaDh_PNT_N"/>
    <property type="match status" value="1"/>
</dbReference>
<evidence type="ECO:0000256" key="1">
    <source>
        <dbReference type="ARBA" id="ARBA00003943"/>
    </source>
</evidence>
<dbReference type="Proteomes" id="UP000437736">
    <property type="component" value="Unassembled WGS sequence"/>
</dbReference>
<evidence type="ECO:0000256" key="3">
    <source>
        <dbReference type="ARBA" id="ARBA00012943"/>
    </source>
</evidence>
<evidence type="ECO:0000313" key="12">
    <source>
        <dbReference type="Proteomes" id="UP000437736"/>
    </source>
</evidence>
<keyword evidence="7" id="KW-0520">NAD</keyword>
<dbReference type="EC" id="7.1.1.1" evidence="3"/>
<dbReference type="Gene3D" id="3.40.50.720">
    <property type="entry name" value="NAD(P)-binding Rossmann-like Domain"/>
    <property type="match status" value="2"/>
</dbReference>
<dbReference type="InterPro" id="IPR007886">
    <property type="entry name" value="AlaDH/PNT_N"/>
</dbReference>
<evidence type="ECO:0000259" key="10">
    <source>
        <dbReference type="SMART" id="SM01003"/>
    </source>
</evidence>
<evidence type="ECO:0000256" key="2">
    <source>
        <dbReference type="ARBA" id="ARBA00005689"/>
    </source>
</evidence>
<dbReference type="SUPFAM" id="SSF51735">
    <property type="entry name" value="NAD(P)-binding Rossmann-fold domains"/>
    <property type="match status" value="1"/>
</dbReference>